<dbReference type="FunFam" id="3.40.50.2000:FF:000088">
    <property type="entry name" value="Glycosyltransferase"/>
    <property type="match status" value="1"/>
</dbReference>
<accession>A0AAP0Q4R9</accession>
<keyword evidence="7" id="KW-1185">Reference proteome</keyword>
<dbReference type="FunFam" id="3.40.50.2000:FF:000037">
    <property type="entry name" value="Glycosyltransferase"/>
    <property type="match status" value="1"/>
</dbReference>
<reference evidence="6 7" key="1">
    <citation type="submission" date="2024-01" db="EMBL/GenBank/DDBJ databases">
        <title>Genome assemblies of Stephania.</title>
        <authorList>
            <person name="Yang L."/>
        </authorList>
    </citation>
    <scope>NUCLEOTIDE SEQUENCE [LARGE SCALE GENOMIC DNA]</scope>
    <source>
        <strain evidence="6">JXDWG</strain>
        <tissue evidence="6">Leaf</tissue>
    </source>
</reference>
<organism evidence="6 7">
    <name type="scientific">Stephania cephalantha</name>
    <dbReference type="NCBI Taxonomy" id="152367"/>
    <lineage>
        <taxon>Eukaryota</taxon>
        <taxon>Viridiplantae</taxon>
        <taxon>Streptophyta</taxon>
        <taxon>Embryophyta</taxon>
        <taxon>Tracheophyta</taxon>
        <taxon>Spermatophyta</taxon>
        <taxon>Magnoliopsida</taxon>
        <taxon>Ranunculales</taxon>
        <taxon>Menispermaceae</taxon>
        <taxon>Menispermoideae</taxon>
        <taxon>Cissampelideae</taxon>
        <taxon>Stephania</taxon>
    </lineage>
</organism>
<keyword evidence="2 4" id="KW-0328">Glycosyltransferase</keyword>
<dbReference type="PANTHER" id="PTHR48049">
    <property type="entry name" value="GLYCOSYLTRANSFERASE"/>
    <property type="match status" value="1"/>
</dbReference>
<evidence type="ECO:0000256" key="1">
    <source>
        <dbReference type="ARBA" id="ARBA00009995"/>
    </source>
</evidence>
<dbReference type="Pfam" id="PF00201">
    <property type="entry name" value="UDPGT"/>
    <property type="match status" value="1"/>
</dbReference>
<dbReference type="InterPro" id="IPR035595">
    <property type="entry name" value="UDP_glycos_trans_CS"/>
</dbReference>
<dbReference type="PANTHER" id="PTHR48049:SF138">
    <property type="entry name" value="UDP-GLYCOSYLTRANSFERASE 91C1"/>
    <property type="match status" value="1"/>
</dbReference>
<dbReference type="EMBL" id="JBBNAG010000001">
    <property type="protein sequence ID" value="KAK9167395.1"/>
    <property type="molecule type" value="Genomic_DNA"/>
</dbReference>
<gene>
    <name evidence="6" type="ORF">Scep_002586</name>
</gene>
<dbReference type="Proteomes" id="UP001419268">
    <property type="component" value="Unassembled WGS sequence"/>
</dbReference>
<comment type="caution">
    <text evidence="6">The sequence shown here is derived from an EMBL/GenBank/DDBJ whole genome shotgun (WGS) entry which is preliminary data.</text>
</comment>
<evidence type="ECO:0000313" key="6">
    <source>
        <dbReference type="EMBL" id="KAK9167395.1"/>
    </source>
</evidence>
<dbReference type="Gene3D" id="3.40.50.2000">
    <property type="entry name" value="Glycogen Phosphorylase B"/>
    <property type="match status" value="2"/>
</dbReference>
<dbReference type="EC" id="2.4.1.-" evidence="5"/>
<proteinExistence type="inferred from homology"/>
<dbReference type="PROSITE" id="PS00375">
    <property type="entry name" value="UDPGT"/>
    <property type="match status" value="1"/>
</dbReference>
<name>A0AAP0Q4R9_9MAGN</name>
<evidence type="ECO:0000256" key="5">
    <source>
        <dbReference type="RuleBase" id="RU362057"/>
    </source>
</evidence>
<evidence type="ECO:0000313" key="7">
    <source>
        <dbReference type="Proteomes" id="UP001419268"/>
    </source>
</evidence>
<protein>
    <recommendedName>
        <fullName evidence="5">Glycosyltransferase</fullName>
        <ecNumber evidence="5">2.4.1.-</ecNumber>
    </recommendedName>
</protein>
<evidence type="ECO:0000256" key="4">
    <source>
        <dbReference type="RuleBase" id="RU003718"/>
    </source>
</evidence>
<dbReference type="InterPro" id="IPR050481">
    <property type="entry name" value="UDP-glycosyltransf_plant"/>
</dbReference>
<sequence>MEDNTTSALHIAMFPWLAMGHLIPFLELSKCLAERGLRVSFISTPRNIQRLPKIPPKLSHLIDFIVLPLPPIEGLPEDAEASIDIPTNKAQLLKKAFDGLLSPITAFLKSSPPDWIILDYASHWLPPIVDELGLPCAYFSLFNAATLSFHGSPDGLINNQRVSIQDFTKSPNWVPFESNMAFRYHEMAKFFEAGGENESGASDFYRFAVSVRDSKFVALRSCVEFEPEWITLLAEIYQKPIIPVGSLYPFDHSEEHNNNNNWLSIRNWLDQHKTGSVVYVALGTEASLSQAQLTQLALGLEQSQLPFFWLLRKPPSNSPSRENEDKDWVTTVLPEGFVERTSDRGVVHARWAPQVNILAHDSVGGFLTHCGWNSVVEALGVGQPLVLLPVMNDQGLNARLLEGKKVGVEIGRDERDGSFTSDSVAESIRRVVVDSDGEGSGRERER</sequence>
<dbReference type="AlphaFoldDB" id="A0AAP0Q4R9"/>
<comment type="similarity">
    <text evidence="1 4">Belongs to the UDP-glycosyltransferase family.</text>
</comment>
<evidence type="ECO:0000256" key="2">
    <source>
        <dbReference type="ARBA" id="ARBA00022676"/>
    </source>
</evidence>
<dbReference type="GO" id="GO:0035251">
    <property type="term" value="F:UDP-glucosyltransferase activity"/>
    <property type="evidence" value="ECO:0007669"/>
    <property type="project" value="InterPro"/>
</dbReference>
<dbReference type="SUPFAM" id="SSF53756">
    <property type="entry name" value="UDP-Glycosyltransferase/glycogen phosphorylase"/>
    <property type="match status" value="1"/>
</dbReference>
<dbReference type="CDD" id="cd03784">
    <property type="entry name" value="GT1_Gtf-like"/>
    <property type="match status" value="1"/>
</dbReference>
<dbReference type="InterPro" id="IPR002213">
    <property type="entry name" value="UDP_glucos_trans"/>
</dbReference>
<keyword evidence="3 4" id="KW-0808">Transferase</keyword>
<evidence type="ECO:0000256" key="3">
    <source>
        <dbReference type="ARBA" id="ARBA00022679"/>
    </source>
</evidence>